<gene>
    <name evidence="1" type="ORF">M9H77_27583</name>
</gene>
<evidence type="ECO:0000313" key="2">
    <source>
        <dbReference type="Proteomes" id="UP001060085"/>
    </source>
</evidence>
<accession>A0ACC0AET3</accession>
<dbReference type="Proteomes" id="UP001060085">
    <property type="component" value="Linkage Group LG06"/>
</dbReference>
<dbReference type="EMBL" id="CM044706">
    <property type="protein sequence ID" value="KAI5658790.1"/>
    <property type="molecule type" value="Genomic_DNA"/>
</dbReference>
<reference evidence="2" key="1">
    <citation type="journal article" date="2023" name="Nat. Plants">
        <title>Single-cell RNA sequencing provides a high-resolution roadmap for understanding the multicellular compartmentation of specialized metabolism.</title>
        <authorList>
            <person name="Sun S."/>
            <person name="Shen X."/>
            <person name="Li Y."/>
            <person name="Li Y."/>
            <person name="Wang S."/>
            <person name="Li R."/>
            <person name="Zhang H."/>
            <person name="Shen G."/>
            <person name="Guo B."/>
            <person name="Wei J."/>
            <person name="Xu J."/>
            <person name="St-Pierre B."/>
            <person name="Chen S."/>
            <person name="Sun C."/>
        </authorList>
    </citation>
    <scope>NUCLEOTIDE SEQUENCE [LARGE SCALE GENOMIC DNA]</scope>
</reference>
<proteinExistence type="predicted"/>
<name>A0ACC0AET3_CATRO</name>
<evidence type="ECO:0000313" key="1">
    <source>
        <dbReference type="EMBL" id="KAI5658790.1"/>
    </source>
</evidence>
<keyword evidence="2" id="KW-1185">Reference proteome</keyword>
<protein>
    <submittedName>
        <fullName evidence="1">Uncharacterized protein</fullName>
    </submittedName>
</protein>
<organism evidence="1 2">
    <name type="scientific">Catharanthus roseus</name>
    <name type="common">Madagascar periwinkle</name>
    <name type="synonym">Vinca rosea</name>
    <dbReference type="NCBI Taxonomy" id="4058"/>
    <lineage>
        <taxon>Eukaryota</taxon>
        <taxon>Viridiplantae</taxon>
        <taxon>Streptophyta</taxon>
        <taxon>Embryophyta</taxon>
        <taxon>Tracheophyta</taxon>
        <taxon>Spermatophyta</taxon>
        <taxon>Magnoliopsida</taxon>
        <taxon>eudicotyledons</taxon>
        <taxon>Gunneridae</taxon>
        <taxon>Pentapetalae</taxon>
        <taxon>asterids</taxon>
        <taxon>lamiids</taxon>
        <taxon>Gentianales</taxon>
        <taxon>Apocynaceae</taxon>
        <taxon>Rauvolfioideae</taxon>
        <taxon>Vinceae</taxon>
        <taxon>Catharanthinae</taxon>
        <taxon>Catharanthus</taxon>
    </lineage>
</organism>
<comment type="caution">
    <text evidence="1">The sequence shown here is derived from an EMBL/GenBank/DDBJ whole genome shotgun (WGS) entry which is preliminary data.</text>
</comment>
<sequence length="523" mass="59717">MASSNSQAEDILLNLPQFSLIAVTTLPIPLSSQQTGASTHTSVLSGSALITTPTSFTTSQFSLPSFPSNFTFGDVTTHRPISPTLPTQTIHDLEFSRKLTEQEPPVVSDLLRQIQNFIHADVYVLRKWDLENEVKELHNSKKIETAGYQIKTSYHDKLGPPQKVESLVILEKLAKMLCPPKKRNKPEFCQFHIDHGHEFLIVSVPSPYNCIMGRSTLNQFHARISTADLSMEIPKGAEVYVIYGDQNASKERYFATVKEVEKIEDSIENNSIPKLQPEGEYELFILDNLHPDYTVRIGRNLPMNLRMNLAELLDEYKEIFAWSSSDLGTLPRHIAEHNNNEVEYEALLAGLRMVKSLKLTHILVQSNSQVVIGHVTEFSKVQFEKVPKEQNTRADMLSKLNAGDHIDGTWLESLSKKSIDMDVCMIEEVDNWKNPIQDFILNEKLPDDPYRTMGNWPLLKCVIPEDGRYILREIHEEIGSKSLRNLAFSKYQNEKLMHEHLVLIDELREMATKRNAHYKRQLA</sequence>